<dbReference type="AlphaFoldDB" id="A0A8H3BJC9"/>
<accession>A0A8H3BJC9</accession>
<sequence>MSHLPEHMFSTIPEALQNPGPVDLEPQFIIHEWTPNESFSVWIKGVYDTNKERLPYVFSSQLSKAVGFTVKYEESLESLTEDDWNHINHGPFFLYQGYKCAFSSIITYISRLLPEEQEDSFIATLTRSFDKRLKVAHEIDVNQTKGGFC</sequence>
<organism evidence="1 2">
    <name type="scientific">Rhizoctonia solani</name>
    <dbReference type="NCBI Taxonomy" id="456999"/>
    <lineage>
        <taxon>Eukaryota</taxon>
        <taxon>Fungi</taxon>
        <taxon>Dikarya</taxon>
        <taxon>Basidiomycota</taxon>
        <taxon>Agaricomycotina</taxon>
        <taxon>Agaricomycetes</taxon>
        <taxon>Cantharellales</taxon>
        <taxon>Ceratobasidiaceae</taxon>
        <taxon>Rhizoctonia</taxon>
    </lineage>
</organism>
<reference evidence="1" key="1">
    <citation type="submission" date="2021-01" db="EMBL/GenBank/DDBJ databases">
        <authorList>
            <person name="Kaushik A."/>
        </authorList>
    </citation>
    <scope>NUCLEOTIDE SEQUENCE</scope>
    <source>
        <strain evidence="1">AG1-1C</strain>
    </source>
</reference>
<name>A0A8H3BJC9_9AGAM</name>
<dbReference type="Proteomes" id="UP000663846">
    <property type="component" value="Unassembled WGS sequence"/>
</dbReference>
<dbReference type="EMBL" id="CAJMWS010000657">
    <property type="protein sequence ID" value="CAE6457195.1"/>
    <property type="molecule type" value="Genomic_DNA"/>
</dbReference>
<protein>
    <submittedName>
        <fullName evidence="1">Uncharacterized protein</fullName>
    </submittedName>
</protein>
<evidence type="ECO:0000313" key="1">
    <source>
        <dbReference type="EMBL" id="CAE6457195.1"/>
    </source>
</evidence>
<evidence type="ECO:0000313" key="2">
    <source>
        <dbReference type="Proteomes" id="UP000663846"/>
    </source>
</evidence>
<proteinExistence type="predicted"/>
<gene>
    <name evidence="1" type="ORF">RDB_LOCUS153992</name>
</gene>
<comment type="caution">
    <text evidence="1">The sequence shown here is derived from an EMBL/GenBank/DDBJ whole genome shotgun (WGS) entry which is preliminary data.</text>
</comment>